<dbReference type="Pfam" id="PF07969">
    <property type="entry name" value="Amidohydro_3"/>
    <property type="match status" value="1"/>
</dbReference>
<name>A0A318GUS0_9BURK</name>
<dbReference type="InterPro" id="IPR011059">
    <property type="entry name" value="Metal-dep_hydrolase_composite"/>
</dbReference>
<dbReference type="RefSeq" id="WP_245909629.1">
    <property type="nucleotide sequence ID" value="NZ_QJJS01000023.1"/>
</dbReference>
<sequence>MPTPPDAPRPLLIRNACLPDGRQGIDLLALDGRIAALGPGLPAPEGCEQVDADGWLLSPPFVDAHFHMDATLSHGLPRVNRSGTLLEGITLWGELKPLLTAEALIERALQYCDWAVARGLLAIRTHVDICDPRLLAVEALLAVREQVRPWIDLQLVAFPQDGLLRSPGALAQLKRALDLGVDVVGGIPHFERTMADGTESVKLLTTLAAERGLRVDMHCDESDDPLSRHIETLAAETLRLGLQGRVTGSHLTSMHSMDNYYVSKLLPLIAEAGVHAVANPLINITLQGRHDSYPKRRGMTRVPELMAAGVNVGFGHDCVMDPWYSLGSGDMLEVAQMGLHVAQMTSQAQMQACFDAVTVNSARILGLDGYGLEPGCHADFVLLQARSCVEALRLRSARLLVARRGRIVARTAPVQSCLDLPGRPSRVDWTLAR</sequence>
<dbReference type="PANTHER" id="PTHR32027">
    <property type="entry name" value="CYTOSINE DEAMINASE"/>
    <property type="match status" value="1"/>
</dbReference>
<dbReference type="SUPFAM" id="SSF51556">
    <property type="entry name" value="Metallo-dependent hydrolases"/>
    <property type="match status" value="1"/>
</dbReference>
<reference evidence="4 5" key="1">
    <citation type="submission" date="2018-05" db="EMBL/GenBank/DDBJ databases">
        <title>Genomic Encyclopedia of Type Strains, Phase IV (KMG-IV): sequencing the most valuable type-strain genomes for metagenomic binning, comparative biology and taxonomic classification.</title>
        <authorList>
            <person name="Goeker M."/>
        </authorList>
    </citation>
    <scope>NUCLEOTIDE SEQUENCE [LARGE SCALE GENOMIC DNA]</scope>
    <source>
        <strain evidence="4 5">DSM 566</strain>
    </source>
</reference>
<keyword evidence="2" id="KW-0378">Hydrolase</keyword>
<keyword evidence="1" id="KW-0479">Metal-binding</keyword>
<dbReference type="GO" id="GO:0035888">
    <property type="term" value="F:isoguanine deaminase activity"/>
    <property type="evidence" value="ECO:0007669"/>
    <property type="project" value="TreeGrafter"/>
</dbReference>
<protein>
    <submittedName>
        <fullName evidence="4">Cytosine deaminase</fullName>
    </submittedName>
</protein>
<dbReference type="FunFam" id="3.20.20.140:FF:000019">
    <property type="entry name" value="Cytosine deaminase"/>
    <property type="match status" value="1"/>
</dbReference>
<dbReference type="CDD" id="cd01293">
    <property type="entry name" value="Bact_CD"/>
    <property type="match status" value="1"/>
</dbReference>
<dbReference type="InterPro" id="IPR032466">
    <property type="entry name" value="Metal_Hydrolase"/>
</dbReference>
<dbReference type="InterPro" id="IPR013108">
    <property type="entry name" value="Amidohydro_3"/>
</dbReference>
<evidence type="ECO:0000259" key="3">
    <source>
        <dbReference type="Pfam" id="PF07969"/>
    </source>
</evidence>
<organism evidence="4 5">
    <name type="scientific">Sphaerotilus hippei</name>
    <dbReference type="NCBI Taxonomy" id="744406"/>
    <lineage>
        <taxon>Bacteria</taxon>
        <taxon>Pseudomonadati</taxon>
        <taxon>Pseudomonadota</taxon>
        <taxon>Betaproteobacteria</taxon>
        <taxon>Burkholderiales</taxon>
        <taxon>Sphaerotilaceae</taxon>
        <taxon>Sphaerotilus</taxon>
    </lineage>
</organism>
<evidence type="ECO:0000256" key="2">
    <source>
        <dbReference type="ARBA" id="ARBA00022801"/>
    </source>
</evidence>
<gene>
    <name evidence="4" type="ORF">C7444_12312</name>
</gene>
<feature type="domain" description="Amidohydrolase 3" evidence="3">
    <location>
        <begin position="50"/>
        <end position="408"/>
    </location>
</feature>
<dbReference type="GO" id="GO:0006209">
    <property type="term" value="P:cytosine catabolic process"/>
    <property type="evidence" value="ECO:0007669"/>
    <property type="project" value="TreeGrafter"/>
</dbReference>
<accession>A0A318GUS0</accession>
<dbReference type="Gene3D" id="2.30.40.10">
    <property type="entry name" value="Urease, subunit C, domain 1"/>
    <property type="match status" value="1"/>
</dbReference>
<dbReference type="SUPFAM" id="SSF51338">
    <property type="entry name" value="Composite domain of metallo-dependent hydrolases"/>
    <property type="match status" value="1"/>
</dbReference>
<dbReference type="AlphaFoldDB" id="A0A318GUS0"/>
<dbReference type="Proteomes" id="UP000247811">
    <property type="component" value="Unassembled WGS sequence"/>
</dbReference>
<dbReference type="EMBL" id="QJJS01000023">
    <property type="protein sequence ID" value="PXW92761.1"/>
    <property type="molecule type" value="Genomic_DNA"/>
</dbReference>
<comment type="caution">
    <text evidence="4">The sequence shown here is derived from an EMBL/GenBank/DDBJ whole genome shotgun (WGS) entry which is preliminary data.</text>
</comment>
<evidence type="ECO:0000313" key="4">
    <source>
        <dbReference type="EMBL" id="PXW92761.1"/>
    </source>
</evidence>
<evidence type="ECO:0000313" key="5">
    <source>
        <dbReference type="Proteomes" id="UP000247811"/>
    </source>
</evidence>
<dbReference type="GO" id="GO:0046872">
    <property type="term" value="F:metal ion binding"/>
    <property type="evidence" value="ECO:0007669"/>
    <property type="project" value="UniProtKB-KW"/>
</dbReference>
<evidence type="ECO:0000256" key="1">
    <source>
        <dbReference type="ARBA" id="ARBA00022723"/>
    </source>
</evidence>
<keyword evidence="5" id="KW-1185">Reference proteome</keyword>
<dbReference type="PANTHER" id="PTHR32027:SF0">
    <property type="entry name" value="CYTOSINE DEAMINASE"/>
    <property type="match status" value="1"/>
</dbReference>
<dbReference type="Gene3D" id="3.20.20.140">
    <property type="entry name" value="Metal-dependent hydrolases"/>
    <property type="match status" value="1"/>
</dbReference>
<dbReference type="NCBIfam" id="NF005748">
    <property type="entry name" value="PRK07572.1"/>
    <property type="match status" value="1"/>
</dbReference>
<proteinExistence type="predicted"/>
<dbReference type="GO" id="GO:0004131">
    <property type="term" value="F:cytosine deaminase activity"/>
    <property type="evidence" value="ECO:0007669"/>
    <property type="project" value="TreeGrafter"/>
</dbReference>
<dbReference type="InterPro" id="IPR052349">
    <property type="entry name" value="Metallo-hydrolase_Enzymes"/>
</dbReference>